<dbReference type="OrthoDB" id="10260961at2759"/>
<proteinExistence type="predicted"/>
<feature type="region of interest" description="Disordered" evidence="1">
    <location>
        <begin position="59"/>
        <end position="88"/>
    </location>
</feature>
<dbReference type="AlphaFoldDB" id="A0A8J5SM25"/>
<reference evidence="2" key="2">
    <citation type="submission" date="2021-02" db="EMBL/GenBank/DDBJ databases">
        <authorList>
            <person name="Kimball J.A."/>
            <person name="Haas M.W."/>
            <person name="Macchietto M."/>
            <person name="Kono T."/>
            <person name="Duquette J."/>
            <person name="Shao M."/>
        </authorList>
    </citation>
    <scope>NUCLEOTIDE SEQUENCE</scope>
    <source>
        <tissue evidence="2">Fresh leaf tissue</tissue>
    </source>
</reference>
<evidence type="ECO:0000313" key="3">
    <source>
        <dbReference type="Proteomes" id="UP000729402"/>
    </source>
</evidence>
<evidence type="ECO:0000313" key="2">
    <source>
        <dbReference type="EMBL" id="KAG8067177.1"/>
    </source>
</evidence>
<evidence type="ECO:0000256" key="1">
    <source>
        <dbReference type="SAM" id="MobiDB-lite"/>
    </source>
</evidence>
<comment type="caution">
    <text evidence="2">The sequence shown here is derived from an EMBL/GenBank/DDBJ whole genome shotgun (WGS) entry which is preliminary data.</text>
</comment>
<dbReference type="Proteomes" id="UP000729402">
    <property type="component" value="Unassembled WGS sequence"/>
</dbReference>
<dbReference type="EMBL" id="JAAALK010000284">
    <property type="protein sequence ID" value="KAG8067177.1"/>
    <property type="molecule type" value="Genomic_DNA"/>
</dbReference>
<accession>A0A8J5SM25</accession>
<sequence>MQHCTTAKQKEIEKLRKNRRTAPAPLLGSAALTEAAADVGSGAAVELLLESWRRRIWWPAGSPSSGGGPSPQVAAARGADAPTKRARE</sequence>
<reference evidence="2" key="1">
    <citation type="journal article" date="2021" name="bioRxiv">
        <title>Whole Genome Assembly and Annotation of Northern Wild Rice, Zizania palustris L., Supports a Whole Genome Duplication in the Zizania Genus.</title>
        <authorList>
            <person name="Haas M."/>
            <person name="Kono T."/>
            <person name="Macchietto M."/>
            <person name="Millas R."/>
            <person name="McGilp L."/>
            <person name="Shao M."/>
            <person name="Duquette J."/>
            <person name="Hirsch C.N."/>
            <person name="Kimball J."/>
        </authorList>
    </citation>
    <scope>NUCLEOTIDE SEQUENCE</scope>
    <source>
        <tissue evidence="2">Fresh leaf tissue</tissue>
    </source>
</reference>
<keyword evidence="3" id="KW-1185">Reference proteome</keyword>
<protein>
    <submittedName>
        <fullName evidence="2">Uncharacterized protein</fullName>
    </submittedName>
</protein>
<gene>
    <name evidence="2" type="ORF">GUJ93_ZPchr0005g15666</name>
</gene>
<organism evidence="2 3">
    <name type="scientific">Zizania palustris</name>
    <name type="common">Northern wild rice</name>
    <dbReference type="NCBI Taxonomy" id="103762"/>
    <lineage>
        <taxon>Eukaryota</taxon>
        <taxon>Viridiplantae</taxon>
        <taxon>Streptophyta</taxon>
        <taxon>Embryophyta</taxon>
        <taxon>Tracheophyta</taxon>
        <taxon>Spermatophyta</taxon>
        <taxon>Magnoliopsida</taxon>
        <taxon>Liliopsida</taxon>
        <taxon>Poales</taxon>
        <taxon>Poaceae</taxon>
        <taxon>BOP clade</taxon>
        <taxon>Oryzoideae</taxon>
        <taxon>Oryzeae</taxon>
        <taxon>Zizaniinae</taxon>
        <taxon>Zizania</taxon>
    </lineage>
</organism>
<name>A0A8J5SM25_ZIZPA</name>